<evidence type="ECO:0000313" key="1">
    <source>
        <dbReference type="EMBL" id="GFY46048.1"/>
    </source>
</evidence>
<sequence>MVSEFSDREKVAPHRLTSQVKCAENRRVYSSIKLTDACPIKEQLLIGGCVWKVRKEKSTLEKSGVIPISTNSLLNPTSL</sequence>
<dbReference type="AlphaFoldDB" id="A0A8X6X319"/>
<reference evidence="1" key="1">
    <citation type="submission" date="2020-08" db="EMBL/GenBank/DDBJ databases">
        <title>Multicomponent nature underlies the extraordinary mechanical properties of spider dragline silk.</title>
        <authorList>
            <person name="Kono N."/>
            <person name="Nakamura H."/>
            <person name="Mori M."/>
            <person name="Yoshida Y."/>
            <person name="Ohtoshi R."/>
            <person name="Malay A.D."/>
            <person name="Moran D.A.P."/>
            <person name="Tomita M."/>
            <person name="Numata K."/>
            <person name="Arakawa K."/>
        </authorList>
    </citation>
    <scope>NUCLEOTIDE SEQUENCE</scope>
</reference>
<comment type="caution">
    <text evidence="1">The sequence shown here is derived from an EMBL/GenBank/DDBJ whole genome shotgun (WGS) entry which is preliminary data.</text>
</comment>
<organism evidence="1 2">
    <name type="scientific">Trichonephila inaurata madagascariensis</name>
    <dbReference type="NCBI Taxonomy" id="2747483"/>
    <lineage>
        <taxon>Eukaryota</taxon>
        <taxon>Metazoa</taxon>
        <taxon>Ecdysozoa</taxon>
        <taxon>Arthropoda</taxon>
        <taxon>Chelicerata</taxon>
        <taxon>Arachnida</taxon>
        <taxon>Araneae</taxon>
        <taxon>Araneomorphae</taxon>
        <taxon>Entelegynae</taxon>
        <taxon>Araneoidea</taxon>
        <taxon>Nephilidae</taxon>
        <taxon>Trichonephila</taxon>
        <taxon>Trichonephila inaurata</taxon>
    </lineage>
</organism>
<gene>
    <name evidence="1" type="ORF">TNIN_17991</name>
</gene>
<accession>A0A8X6X319</accession>
<keyword evidence="2" id="KW-1185">Reference proteome</keyword>
<protein>
    <submittedName>
        <fullName evidence="1">Uncharacterized protein</fullName>
    </submittedName>
</protein>
<dbReference type="Proteomes" id="UP000886998">
    <property type="component" value="Unassembled WGS sequence"/>
</dbReference>
<evidence type="ECO:0000313" key="2">
    <source>
        <dbReference type="Proteomes" id="UP000886998"/>
    </source>
</evidence>
<proteinExistence type="predicted"/>
<name>A0A8X6X319_9ARAC</name>
<dbReference type="EMBL" id="BMAV01005186">
    <property type="protein sequence ID" value="GFY46048.1"/>
    <property type="molecule type" value="Genomic_DNA"/>
</dbReference>